<evidence type="ECO:0000256" key="3">
    <source>
        <dbReference type="ARBA" id="ARBA00022692"/>
    </source>
</evidence>
<dbReference type="GO" id="GO:0038023">
    <property type="term" value="F:signaling receptor activity"/>
    <property type="evidence" value="ECO:0007669"/>
    <property type="project" value="TreeGrafter"/>
</dbReference>
<keyword evidence="9" id="KW-1185">Reference proteome</keyword>
<evidence type="ECO:0000256" key="6">
    <source>
        <dbReference type="PIRSR" id="PIRSR604254-1"/>
    </source>
</evidence>
<reference evidence="9" key="1">
    <citation type="journal article" date="2012" name="MBio">
        <title>Comparative genome analysis of Trichophyton rubrum and related dermatophytes reveals candidate genes involved in infection.</title>
        <authorList>
            <person name="Martinez D.A."/>
            <person name="Oliver B.G."/>
            <person name="Graeser Y."/>
            <person name="Goldberg J.M."/>
            <person name="Li W."/>
            <person name="Martinez-Rossi N.M."/>
            <person name="Monod M."/>
            <person name="Shelest E."/>
            <person name="Barton R.C."/>
            <person name="Birch E."/>
            <person name="Brakhage A.A."/>
            <person name="Chen Z."/>
            <person name="Gurr S.J."/>
            <person name="Heiman D."/>
            <person name="Heitman J."/>
            <person name="Kosti I."/>
            <person name="Rossi A."/>
            <person name="Saif S."/>
            <person name="Samalova M."/>
            <person name="Saunders C.W."/>
            <person name="Shea T."/>
            <person name="Summerbell R.C."/>
            <person name="Xu J."/>
            <person name="Young S."/>
            <person name="Zeng Q."/>
            <person name="Birren B.W."/>
            <person name="Cuomo C.A."/>
            <person name="White T.C."/>
        </authorList>
    </citation>
    <scope>NUCLEOTIDE SEQUENCE [LARGE SCALE GENOMIC DNA]</scope>
    <source>
        <strain evidence="9">ATCC MYA-4606 / CBS 127.97</strain>
    </source>
</reference>
<evidence type="ECO:0000313" key="8">
    <source>
        <dbReference type="EMBL" id="EGE02837.1"/>
    </source>
</evidence>
<accession>F2PLR9</accession>
<dbReference type="EMBL" id="DS995724">
    <property type="protein sequence ID" value="EGE02837.1"/>
    <property type="molecule type" value="Genomic_DNA"/>
</dbReference>
<feature type="transmembrane region" description="Helical" evidence="7">
    <location>
        <begin position="181"/>
        <end position="201"/>
    </location>
</feature>
<dbReference type="InterPro" id="IPR004254">
    <property type="entry name" value="AdipoR/HlyIII-related"/>
</dbReference>
<feature type="transmembrane region" description="Helical" evidence="7">
    <location>
        <begin position="154"/>
        <end position="175"/>
    </location>
</feature>
<protein>
    <submittedName>
        <fullName evidence="8">Hemolysin-III family protein</fullName>
    </submittedName>
</protein>
<evidence type="ECO:0000256" key="7">
    <source>
        <dbReference type="SAM" id="Phobius"/>
    </source>
</evidence>
<name>F2PLR9_TRIEC</name>
<feature type="transmembrane region" description="Helical" evidence="7">
    <location>
        <begin position="213"/>
        <end position="235"/>
    </location>
</feature>
<dbReference type="eggNOG" id="KOG0748">
    <property type="taxonomic scope" value="Eukaryota"/>
</dbReference>
<gene>
    <name evidence="8" type="ORF">TEQG_01875</name>
</gene>
<organism evidence="8 9">
    <name type="scientific">Trichophyton equinum (strain ATCC MYA-4606 / CBS 127.97)</name>
    <name type="common">Horse ringworm fungus</name>
    <dbReference type="NCBI Taxonomy" id="559882"/>
    <lineage>
        <taxon>Eukaryota</taxon>
        <taxon>Fungi</taxon>
        <taxon>Dikarya</taxon>
        <taxon>Ascomycota</taxon>
        <taxon>Pezizomycotina</taxon>
        <taxon>Eurotiomycetes</taxon>
        <taxon>Eurotiomycetidae</taxon>
        <taxon>Onygenales</taxon>
        <taxon>Arthrodermataceae</taxon>
        <taxon>Trichophyton</taxon>
    </lineage>
</organism>
<dbReference type="PANTHER" id="PTHR20855:SF52">
    <property type="entry name" value="ADIPONECTIN RECEPTOR PROTEIN"/>
    <property type="match status" value="1"/>
</dbReference>
<evidence type="ECO:0000256" key="4">
    <source>
        <dbReference type="ARBA" id="ARBA00022989"/>
    </source>
</evidence>
<keyword evidence="3 7" id="KW-0812">Transmembrane</keyword>
<dbReference type="OrthoDB" id="529367at2759"/>
<feature type="transmembrane region" description="Helical" evidence="7">
    <location>
        <begin position="122"/>
        <end position="142"/>
    </location>
</feature>
<feature type="transmembrane region" description="Helical" evidence="7">
    <location>
        <begin position="82"/>
        <end position="102"/>
    </location>
</feature>
<dbReference type="Proteomes" id="UP000009169">
    <property type="component" value="Unassembled WGS sequence"/>
</dbReference>
<dbReference type="GO" id="GO:0016020">
    <property type="term" value="C:membrane"/>
    <property type="evidence" value="ECO:0007669"/>
    <property type="project" value="UniProtKB-SubCell"/>
</dbReference>
<proteinExistence type="inferred from homology"/>
<dbReference type="VEuPathDB" id="FungiDB:TEQG_01875"/>
<evidence type="ECO:0000256" key="2">
    <source>
        <dbReference type="ARBA" id="ARBA00007018"/>
    </source>
</evidence>
<comment type="similarity">
    <text evidence="2">Belongs to the ADIPOR family.</text>
</comment>
<feature type="binding site" evidence="6">
    <location>
        <position position="138"/>
    </location>
    <ligand>
        <name>Zn(2+)</name>
        <dbReference type="ChEBI" id="CHEBI:29105"/>
    </ligand>
</feature>
<evidence type="ECO:0000256" key="5">
    <source>
        <dbReference type="ARBA" id="ARBA00023136"/>
    </source>
</evidence>
<dbReference type="GO" id="GO:0006882">
    <property type="term" value="P:intracellular zinc ion homeostasis"/>
    <property type="evidence" value="ECO:0007669"/>
    <property type="project" value="TreeGrafter"/>
</dbReference>
<keyword evidence="5 7" id="KW-0472">Membrane</keyword>
<evidence type="ECO:0000256" key="1">
    <source>
        <dbReference type="ARBA" id="ARBA00004141"/>
    </source>
</evidence>
<dbReference type="Pfam" id="PF03006">
    <property type="entry name" value="HlyIII"/>
    <property type="match status" value="1"/>
</dbReference>
<dbReference type="PANTHER" id="PTHR20855">
    <property type="entry name" value="ADIPOR/PROGESTIN RECEPTOR-RELATED"/>
    <property type="match status" value="1"/>
</dbReference>
<sequence>MTVLPALRSRGFVASRPPRVDLDETPPLLPRKNQEHGALTLSNKEVPHWLGESNYILTGYRVPCNSTARCFYSWFYLHNETVNIYTHLIPAIGFAAAEVFVFRHFETLYPEAPVTDKAVFSLFLLTAIMCMSCSTLFHTFMSHSEKVAKACLRADYMGIAGLIFGDIISGTYVVFYSDTALWAIYWTTTFVFSSLTCMILFHPKFEGEEYRTFRAWTFICTGLSSLAPLMHAIILYGLEEMMEHGGLPYYLLEGLLHIIGVAFYVSGGRGKRADKSLAQDTVTCLGLVMFSRYSDPHPRIPETREIRYLVQFASDIPRFGRAGHHIAGYRHLECL</sequence>
<feature type="transmembrane region" description="Helical" evidence="7">
    <location>
        <begin position="247"/>
        <end position="265"/>
    </location>
</feature>
<keyword evidence="6" id="KW-0479">Metal-binding</keyword>
<dbReference type="AlphaFoldDB" id="F2PLR9"/>
<keyword evidence="4 7" id="KW-1133">Transmembrane helix</keyword>
<dbReference type="GO" id="GO:0046872">
    <property type="term" value="F:metal ion binding"/>
    <property type="evidence" value="ECO:0007669"/>
    <property type="project" value="UniProtKB-KW"/>
</dbReference>
<comment type="subcellular location">
    <subcellularLocation>
        <location evidence="1">Membrane</location>
        <topology evidence="1">Multi-pass membrane protein</topology>
    </subcellularLocation>
</comment>
<dbReference type="HOGENOM" id="CLU_023075_2_1_1"/>
<keyword evidence="6" id="KW-0862">Zinc</keyword>
<evidence type="ECO:0000313" key="9">
    <source>
        <dbReference type="Proteomes" id="UP000009169"/>
    </source>
</evidence>